<feature type="domain" description="Secretion system C-terminal sorting" evidence="2">
    <location>
        <begin position="174"/>
        <end position="243"/>
    </location>
</feature>
<keyword evidence="4" id="KW-1185">Reference proteome</keyword>
<evidence type="ECO:0000259" key="2">
    <source>
        <dbReference type="Pfam" id="PF18962"/>
    </source>
</evidence>
<proteinExistence type="predicted"/>
<gene>
    <name evidence="3" type="ORF">JCM19294_311</name>
</gene>
<dbReference type="AlphaFoldDB" id="A0A090Q6E1"/>
<evidence type="ECO:0000313" key="4">
    <source>
        <dbReference type="Proteomes" id="UP000029221"/>
    </source>
</evidence>
<dbReference type="Proteomes" id="UP000029221">
    <property type="component" value="Unassembled WGS sequence"/>
</dbReference>
<dbReference type="STRING" id="319236.BST91_09790"/>
<dbReference type="EMBL" id="BBML01000007">
    <property type="protein sequence ID" value="GAK97772.1"/>
    <property type="molecule type" value="Genomic_DNA"/>
</dbReference>
<protein>
    <submittedName>
        <fullName evidence="3">Glycosyl hydrolase</fullName>
    </submittedName>
</protein>
<evidence type="ECO:0000256" key="1">
    <source>
        <dbReference type="ARBA" id="ARBA00022729"/>
    </source>
</evidence>
<dbReference type="GO" id="GO:0016787">
    <property type="term" value="F:hydrolase activity"/>
    <property type="evidence" value="ECO:0007669"/>
    <property type="project" value="UniProtKB-KW"/>
</dbReference>
<sequence length="245" mass="26403">MDVSVSFFTGPNTSSVSTNRFVVTGDDPSDMSTGNSIVAMDYDFNTREITGLGRLNNAGTRGFFFFQLGPNDAMGNPTALTAPANTWVTLTFSYNSVTGEYIWATDLNGGTVASFDSANFMIPGQLPVFNQVFGFSGDGNSSASTIVIDDYTVTARPNSILSNDTNTLGTELVVFPNPAQDLLNISSSTNDINSVALYDMNGREVLTKENFSNEIQLDIRSLSKGVYLLKVIGENSSITRKIVKE</sequence>
<dbReference type="Pfam" id="PF18962">
    <property type="entry name" value="Por_Secre_tail"/>
    <property type="match status" value="1"/>
</dbReference>
<evidence type="ECO:0000313" key="3">
    <source>
        <dbReference type="EMBL" id="GAK97772.1"/>
    </source>
</evidence>
<dbReference type="eggNOG" id="COG2356">
    <property type="taxonomic scope" value="Bacteria"/>
</dbReference>
<accession>A0A090Q6E1</accession>
<comment type="caution">
    <text evidence="3">The sequence shown here is derived from an EMBL/GenBank/DDBJ whole genome shotgun (WGS) entry which is preliminary data.</text>
</comment>
<name>A0A090Q6E1_9FLAO</name>
<reference evidence="3" key="1">
    <citation type="journal article" date="2014" name="Genome Announc.">
        <title>Draft Genome Sequences of Marine Flavobacterium Nonlabens Strains NR17, NR24, NR27, NR32, NR33, and Ara13.</title>
        <authorList>
            <person name="Nakanishi M."/>
            <person name="Meirelles P."/>
            <person name="Suzuki R."/>
            <person name="Takatani N."/>
            <person name="Mino S."/>
            <person name="Suda W."/>
            <person name="Oshima K."/>
            <person name="Hattori M."/>
            <person name="Ohkuma M."/>
            <person name="Hosokawa M."/>
            <person name="Miyashita K."/>
            <person name="Thompson F.L."/>
            <person name="Niwa A."/>
            <person name="Sawabe T."/>
            <person name="Sawabe T."/>
        </authorList>
    </citation>
    <scope>NUCLEOTIDE SEQUENCE [LARGE SCALE GENOMIC DNA]</scope>
    <source>
        <strain evidence="3">JCM 19294</strain>
    </source>
</reference>
<dbReference type="InterPro" id="IPR026444">
    <property type="entry name" value="Secre_tail"/>
</dbReference>
<keyword evidence="3" id="KW-0378">Hydrolase</keyword>
<organism evidence="3 4">
    <name type="scientific">Nonlabens tegetincola</name>
    <dbReference type="NCBI Taxonomy" id="323273"/>
    <lineage>
        <taxon>Bacteria</taxon>
        <taxon>Pseudomonadati</taxon>
        <taxon>Bacteroidota</taxon>
        <taxon>Flavobacteriia</taxon>
        <taxon>Flavobacteriales</taxon>
        <taxon>Flavobacteriaceae</taxon>
        <taxon>Nonlabens</taxon>
    </lineage>
</organism>
<keyword evidence="1" id="KW-0732">Signal</keyword>
<dbReference type="NCBIfam" id="TIGR04183">
    <property type="entry name" value="Por_Secre_tail"/>
    <property type="match status" value="1"/>
</dbReference>
<dbReference type="RefSeq" id="WP_042279585.1">
    <property type="nucleotide sequence ID" value="NZ_BBML01000007.1"/>
</dbReference>